<sequence length="292" mass="31923">MTTRPILGTEALTAGTATRRGLRGKYRPVYRNVYLPVQTELTAATRAEAAWLWSGREAIAAGLSAAALYGTRWVDATEPAELYRTNGKPVSGILIHRDTLLPWEIGSASGIPATTPARTAFDLGRRPGRTRAVIRIDALAQSTGLRVSDIQPLLGCHPGLRGMVQLRKVLDLVDGGAESPQETRTRLVLTDAGLPRPTTQIVVARYRIDMGWEEVKVGVEYDGEQHWKDPAQHARDIDRLADLAALGWRIIRVSAQILRYRQRVILARTCAALAEAGADWPVIARILGSGVQ</sequence>
<accession>A0A1G4VNL5</accession>
<evidence type="ECO:0000259" key="1">
    <source>
        <dbReference type="Pfam" id="PF18741"/>
    </source>
</evidence>
<dbReference type="Gene3D" id="3.40.960.10">
    <property type="entry name" value="VSR Endonuclease"/>
    <property type="match status" value="1"/>
</dbReference>
<evidence type="ECO:0000313" key="2">
    <source>
        <dbReference type="EMBL" id="SCX09508.1"/>
    </source>
</evidence>
<dbReference type="InterPro" id="IPR011335">
    <property type="entry name" value="Restrct_endonuc-II-like"/>
</dbReference>
<dbReference type="EMBL" id="FMUB01000002">
    <property type="protein sequence ID" value="SCX09508.1"/>
    <property type="molecule type" value="Genomic_DNA"/>
</dbReference>
<dbReference type="STRING" id="1502745.SAMN02799620_01454"/>
<proteinExistence type="predicted"/>
<dbReference type="AlphaFoldDB" id="A0A1G4VNL5"/>
<dbReference type="InterPro" id="IPR049468">
    <property type="entry name" value="Restrct_endonuc-II-like_dom"/>
</dbReference>
<feature type="domain" description="Restriction endonuclease type II-like" evidence="1">
    <location>
        <begin position="189"/>
        <end position="271"/>
    </location>
</feature>
<protein>
    <recommendedName>
        <fullName evidence="1">Restriction endonuclease type II-like domain-containing protein</fullName>
    </recommendedName>
</protein>
<dbReference type="Proteomes" id="UP000199707">
    <property type="component" value="Unassembled WGS sequence"/>
</dbReference>
<dbReference type="RefSeq" id="WP_090354918.1">
    <property type="nucleotide sequence ID" value="NZ_FMUB01000002.1"/>
</dbReference>
<organism evidence="2 3">
    <name type="scientific">Mycolicibacterium fluoranthenivorans</name>
    <dbReference type="NCBI Taxonomy" id="258505"/>
    <lineage>
        <taxon>Bacteria</taxon>
        <taxon>Bacillati</taxon>
        <taxon>Actinomycetota</taxon>
        <taxon>Actinomycetes</taxon>
        <taxon>Mycobacteriales</taxon>
        <taxon>Mycobacteriaceae</taxon>
        <taxon>Mycolicibacterium</taxon>
    </lineage>
</organism>
<dbReference type="SUPFAM" id="SSF52980">
    <property type="entry name" value="Restriction endonuclease-like"/>
    <property type="match status" value="1"/>
</dbReference>
<gene>
    <name evidence="2" type="ORF">SAMN02799620_01454</name>
</gene>
<name>A0A1G4VNL5_9MYCO</name>
<reference evidence="3" key="1">
    <citation type="submission" date="2016-10" db="EMBL/GenBank/DDBJ databases">
        <authorList>
            <person name="Varghese N."/>
            <person name="Submissions S."/>
        </authorList>
    </citation>
    <scope>NUCLEOTIDE SEQUENCE [LARGE SCALE GENOMIC DNA]</scope>
    <source>
        <strain evidence="3">UNC267MFSha1.1M11</strain>
    </source>
</reference>
<dbReference type="Pfam" id="PF18741">
    <property type="entry name" value="MTES_1575"/>
    <property type="match status" value="1"/>
</dbReference>
<evidence type="ECO:0000313" key="3">
    <source>
        <dbReference type="Proteomes" id="UP000199707"/>
    </source>
</evidence>